<name>X6MNY9_RETFI</name>
<reference evidence="1 2" key="1">
    <citation type="journal article" date="2013" name="Curr. Biol.">
        <title>The Genome of the Foraminiferan Reticulomyxa filosa.</title>
        <authorList>
            <person name="Glockner G."/>
            <person name="Hulsmann N."/>
            <person name="Schleicher M."/>
            <person name="Noegel A.A."/>
            <person name="Eichinger L."/>
            <person name="Gallinger C."/>
            <person name="Pawlowski J."/>
            <person name="Sierra R."/>
            <person name="Euteneuer U."/>
            <person name="Pillet L."/>
            <person name="Moustafa A."/>
            <person name="Platzer M."/>
            <person name="Groth M."/>
            <person name="Szafranski K."/>
            <person name="Schliwa M."/>
        </authorList>
    </citation>
    <scope>NUCLEOTIDE SEQUENCE [LARGE SCALE GENOMIC DNA]</scope>
</reference>
<proteinExistence type="predicted"/>
<feature type="non-terminal residue" evidence="1">
    <location>
        <position position="127"/>
    </location>
</feature>
<dbReference type="AlphaFoldDB" id="X6MNY9"/>
<comment type="caution">
    <text evidence="1">The sequence shown here is derived from an EMBL/GenBank/DDBJ whole genome shotgun (WGS) entry which is preliminary data.</text>
</comment>
<dbReference type="EMBL" id="ASPP01018994">
    <property type="protein sequence ID" value="ETO15574.1"/>
    <property type="molecule type" value="Genomic_DNA"/>
</dbReference>
<gene>
    <name evidence="1" type="ORF">RFI_21790</name>
</gene>
<organism evidence="1 2">
    <name type="scientific">Reticulomyxa filosa</name>
    <dbReference type="NCBI Taxonomy" id="46433"/>
    <lineage>
        <taxon>Eukaryota</taxon>
        <taxon>Sar</taxon>
        <taxon>Rhizaria</taxon>
        <taxon>Retaria</taxon>
        <taxon>Foraminifera</taxon>
        <taxon>Monothalamids</taxon>
        <taxon>Reticulomyxidae</taxon>
        <taxon>Reticulomyxa</taxon>
    </lineage>
</organism>
<feature type="non-terminal residue" evidence="1">
    <location>
        <position position="1"/>
    </location>
</feature>
<protein>
    <submittedName>
        <fullName evidence="1">Uncharacterized protein</fullName>
    </submittedName>
</protein>
<evidence type="ECO:0000313" key="2">
    <source>
        <dbReference type="Proteomes" id="UP000023152"/>
    </source>
</evidence>
<keyword evidence="2" id="KW-1185">Reference proteome</keyword>
<accession>X6MNY9</accession>
<sequence length="127" mass="14443">NKNLEKIKNYVSKQNEFFLGVAIIKLGMMHTPLPLTKHNATACTMTKHNNGVQYTQCKLLQDNRIRTKETALIIVPSFIECSTVLYATSSIPTVAIKWKVEDKVEVIEKYQLEMLSPSDEDEKNGEL</sequence>
<dbReference type="Proteomes" id="UP000023152">
    <property type="component" value="Unassembled WGS sequence"/>
</dbReference>
<evidence type="ECO:0000313" key="1">
    <source>
        <dbReference type="EMBL" id="ETO15574.1"/>
    </source>
</evidence>